<accession>A0A8H7VLL4</accession>
<feature type="compositionally biased region" description="Low complexity" evidence="1">
    <location>
        <begin position="160"/>
        <end position="177"/>
    </location>
</feature>
<proteinExistence type="predicted"/>
<dbReference type="EMBL" id="JAEPRB010000194">
    <property type="protein sequence ID" value="KAG2219114.1"/>
    <property type="molecule type" value="Genomic_DNA"/>
</dbReference>
<evidence type="ECO:0000313" key="3">
    <source>
        <dbReference type="EMBL" id="KAG2219114.1"/>
    </source>
</evidence>
<dbReference type="CDD" id="cd00821">
    <property type="entry name" value="PH"/>
    <property type="match status" value="1"/>
</dbReference>
<feature type="region of interest" description="Disordered" evidence="1">
    <location>
        <begin position="148"/>
        <end position="183"/>
    </location>
</feature>
<comment type="caution">
    <text evidence="3">The sequence shown here is derived from an EMBL/GenBank/DDBJ whole genome shotgun (WGS) entry which is preliminary data.</text>
</comment>
<dbReference type="AlphaFoldDB" id="A0A8H7VLL4"/>
<feature type="compositionally biased region" description="Polar residues" evidence="1">
    <location>
        <begin position="240"/>
        <end position="255"/>
    </location>
</feature>
<evidence type="ECO:0000259" key="2">
    <source>
        <dbReference type="PROSITE" id="PS50003"/>
    </source>
</evidence>
<reference evidence="3 4" key="1">
    <citation type="submission" date="2020-12" db="EMBL/GenBank/DDBJ databases">
        <title>Metabolic potential, ecology and presence of endohyphal bacteria is reflected in genomic diversity of Mucoromycotina.</title>
        <authorList>
            <person name="Muszewska A."/>
            <person name="Okrasinska A."/>
            <person name="Steczkiewicz K."/>
            <person name="Drgas O."/>
            <person name="Orlowska M."/>
            <person name="Perlinska-Lenart U."/>
            <person name="Aleksandrzak-Piekarczyk T."/>
            <person name="Szatraj K."/>
            <person name="Zielenkiewicz U."/>
            <person name="Pilsyk S."/>
            <person name="Malc E."/>
            <person name="Mieczkowski P."/>
            <person name="Kruszewska J.S."/>
            <person name="Biernat P."/>
            <person name="Pawlowska J."/>
        </authorList>
    </citation>
    <scope>NUCLEOTIDE SEQUENCE [LARGE SCALE GENOMIC DNA]</scope>
    <source>
        <strain evidence="3 4">CBS 142.35</strain>
    </source>
</reference>
<organism evidence="3 4">
    <name type="scientific">Circinella minor</name>
    <dbReference type="NCBI Taxonomy" id="1195481"/>
    <lineage>
        <taxon>Eukaryota</taxon>
        <taxon>Fungi</taxon>
        <taxon>Fungi incertae sedis</taxon>
        <taxon>Mucoromycota</taxon>
        <taxon>Mucoromycotina</taxon>
        <taxon>Mucoromycetes</taxon>
        <taxon>Mucorales</taxon>
        <taxon>Lichtheimiaceae</taxon>
        <taxon>Circinella</taxon>
    </lineage>
</organism>
<protein>
    <recommendedName>
        <fullName evidence="2">PH domain-containing protein</fullName>
    </recommendedName>
</protein>
<dbReference type="InterPro" id="IPR011993">
    <property type="entry name" value="PH-like_dom_sf"/>
</dbReference>
<dbReference type="PROSITE" id="PS50003">
    <property type="entry name" value="PH_DOMAIN"/>
    <property type="match status" value="1"/>
</dbReference>
<dbReference type="SMART" id="SM00233">
    <property type="entry name" value="PH"/>
    <property type="match status" value="1"/>
</dbReference>
<sequence length="261" mass="29663">MTTVSLSNNYSNTSLSHDYQGWLLISKSRKHLVWGASHNRYFCTLDGQQLRLYNDQNDIRAKVILNLQHYKVVPTGRSQRGVVFNRTPSHKTFQLVSRDEIHQQDLILVAESRESLEEWVDHMTNNNNTKNNDDVLEKWLERFDVNNKSTSPESLPPSPSFSYNSSNSSIHKSPISPTSVQTTTGDYYNDNIQCWSDTLVNRPSSPQPVPEKSVSTLFQSLVARRKSSPALSNHLRRASVSPSNPTMALQSITDDATTRHF</sequence>
<dbReference type="OrthoDB" id="10261837at2759"/>
<feature type="region of interest" description="Disordered" evidence="1">
    <location>
        <begin position="228"/>
        <end position="261"/>
    </location>
</feature>
<dbReference type="Gene3D" id="2.30.29.30">
    <property type="entry name" value="Pleckstrin-homology domain (PH domain)/Phosphotyrosine-binding domain (PTB)"/>
    <property type="match status" value="1"/>
</dbReference>
<dbReference type="SUPFAM" id="SSF50729">
    <property type="entry name" value="PH domain-like"/>
    <property type="match status" value="1"/>
</dbReference>
<gene>
    <name evidence="3" type="ORF">INT45_009781</name>
</gene>
<dbReference type="Pfam" id="PF00169">
    <property type="entry name" value="PH"/>
    <property type="match status" value="1"/>
</dbReference>
<keyword evidence="4" id="KW-1185">Reference proteome</keyword>
<evidence type="ECO:0000256" key="1">
    <source>
        <dbReference type="SAM" id="MobiDB-lite"/>
    </source>
</evidence>
<feature type="domain" description="PH" evidence="2">
    <location>
        <begin position="16"/>
        <end position="128"/>
    </location>
</feature>
<dbReference type="Proteomes" id="UP000646827">
    <property type="component" value="Unassembled WGS sequence"/>
</dbReference>
<evidence type="ECO:0000313" key="4">
    <source>
        <dbReference type="Proteomes" id="UP000646827"/>
    </source>
</evidence>
<dbReference type="InterPro" id="IPR001849">
    <property type="entry name" value="PH_domain"/>
</dbReference>
<name>A0A8H7VLL4_9FUNG</name>